<keyword evidence="10" id="KW-0812">Transmembrane</keyword>
<keyword evidence="10" id="KW-1133">Transmembrane helix</keyword>
<evidence type="ECO:0008006" key="16">
    <source>
        <dbReference type="Google" id="ProtNLM"/>
    </source>
</evidence>
<evidence type="ECO:0000256" key="6">
    <source>
        <dbReference type="ARBA" id="ARBA00023087"/>
    </source>
</evidence>
<feature type="compositionally biased region" description="Gly residues" evidence="9">
    <location>
        <begin position="181"/>
        <end position="192"/>
    </location>
</feature>
<evidence type="ECO:0000259" key="13">
    <source>
        <dbReference type="PROSITE" id="PS51884"/>
    </source>
</evidence>
<dbReference type="InterPro" id="IPR019931">
    <property type="entry name" value="LPXTG_anchor"/>
</dbReference>
<evidence type="ECO:0000256" key="4">
    <source>
        <dbReference type="ARBA" id="ARBA00022729"/>
    </source>
</evidence>
<evidence type="ECO:0000256" key="1">
    <source>
        <dbReference type="ARBA" id="ARBA00004191"/>
    </source>
</evidence>
<keyword evidence="5" id="KW-0130">Cell adhesion</keyword>
<comment type="caution">
    <text evidence="14">The sequence shown here is derived from an EMBL/GenBank/DDBJ whole genome shotgun (WGS) entry which is preliminary data.</text>
</comment>
<feature type="domain" description="Chaplin" evidence="13">
    <location>
        <begin position="39"/>
        <end position="79"/>
    </location>
</feature>
<dbReference type="PRINTS" id="PR01217">
    <property type="entry name" value="PRICHEXTENSN"/>
</dbReference>
<evidence type="ECO:0000256" key="2">
    <source>
        <dbReference type="ARBA" id="ARBA00022512"/>
    </source>
</evidence>
<feature type="compositionally biased region" description="Acidic residues" evidence="9">
    <location>
        <begin position="203"/>
        <end position="212"/>
    </location>
</feature>
<dbReference type="GO" id="GO:0007155">
    <property type="term" value="P:cell adhesion"/>
    <property type="evidence" value="ECO:0007669"/>
    <property type="project" value="UniProtKB-KW"/>
</dbReference>
<evidence type="ECO:0000259" key="12">
    <source>
        <dbReference type="PROSITE" id="PS50847"/>
    </source>
</evidence>
<comment type="subcellular location">
    <subcellularLocation>
        <location evidence="1">Secreted</location>
        <location evidence="1">Cell wall</location>
    </subcellularLocation>
</comment>
<evidence type="ECO:0000313" key="14">
    <source>
        <dbReference type="EMBL" id="GAQ63285.1"/>
    </source>
</evidence>
<keyword evidence="3" id="KW-0964">Secreted</keyword>
<keyword evidence="7" id="KW-0572">Peptidoglycan-anchor</keyword>
<feature type="region of interest" description="Disordered" evidence="9">
    <location>
        <begin position="71"/>
        <end position="97"/>
    </location>
</feature>
<feature type="compositionally biased region" description="Acidic residues" evidence="9">
    <location>
        <begin position="154"/>
        <end position="164"/>
    </location>
</feature>
<feature type="compositionally biased region" description="Pro residues" evidence="9">
    <location>
        <begin position="220"/>
        <end position="289"/>
    </location>
</feature>
<dbReference type="InterPro" id="IPR005528">
    <property type="entry name" value="ChpA-H"/>
</dbReference>
<dbReference type="PROSITE" id="PS51884">
    <property type="entry name" value="CHAPLIN"/>
    <property type="match status" value="1"/>
</dbReference>
<protein>
    <recommendedName>
        <fullName evidence="16">Chaplin domain-containing protein</fullName>
    </recommendedName>
</protein>
<feature type="chain" id="PRO_5007088644" description="Chaplin domain-containing protein" evidence="11">
    <location>
        <begin position="29"/>
        <end position="341"/>
    </location>
</feature>
<evidence type="ECO:0000313" key="15">
    <source>
        <dbReference type="Proteomes" id="UP000067448"/>
    </source>
</evidence>
<dbReference type="AlphaFoldDB" id="A0A100JPF6"/>
<organism evidence="14 15">
    <name type="scientific">Streptomyces scabiei</name>
    <dbReference type="NCBI Taxonomy" id="1930"/>
    <lineage>
        <taxon>Bacteria</taxon>
        <taxon>Bacillati</taxon>
        <taxon>Actinomycetota</taxon>
        <taxon>Actinomycetes</taxon>
        <taxon>Kitasatosporales</taxon>
        <taxon>Streptomycetaceae</taxon>
        <taxon>Streptomyces</taxon>
    </lineage>
</organism>
<keyword evidence="4 11" id="KW-0732">Signal</keyword>
<accession>A0A100JPF6</accession>
<reference evidence="15" key="1">
    <citation type="submission" date="2015-11" db="EMBL/GenBank/DDBJ databases">
        <authorList>
            <consortium name="Cross-ministerial Strategic Innovation Promotion Program (SIP) consortium"/>
            <person name="Tomihama T."/>
            <person name="Ikenaga M."/>
            <person name="Sakai M."/>
            <person name="Okubo T."/>
            <person name="Ikeda S."/>
        </authorList>
    </citation>
    <scope>NUCLEOTIDE SEQUENCE [LARGE SCALE GENOMIC DNA]</scope>
    <source>
        <strain evidence="15">S58</strain>
    </source>
</reference>
<evidence type="ECO:0000256" key="11">
    <source>
        <dbReference type="SAM" id="SignalP"/>
    </source>
</evidence>
<keyword evidence="6 8" id="KW-0034">Amyloid</keyword>
<proteinExistence type="predicted"/>
<dbReference type="RefSeq" id="WP_059080918.1">
    <property type="nucleotide sequence ID" value="NZ_BCMM01000016.1"/>
</dbReference>
<evidence type="ECO:0000256" key="9">
    <source>
        <dbReference type="SAM" id="MobiDB-lite"/>
    </source>
</evidence>
<feature type="domain" description="Gram-positive cocci surface proteins LPxTG" evidence="12">
    <location>
        <begin position="304"/>
        <end position="341"/>
    </location>
</feature>
<sequence length="341" mass="34920">MRQDLRKRMVVAAAATGLLSLYGTSALADTGAHGAASNSPGVASGNAVEVPVTVPVNICGNTVDAASLGNPSIGNECGTTGDHAPEEARSAQDAPQRQAIPVAEPEYAPAAAADPEDSWEQAYEEYTRPDAYEEATPPDTHEQYIQPAEHPQYGDDEVDEGYGDDEGHGNDGYGDDEGHGNEGYGHDGGAQGGHEDTPGDYGDGPDTDEDTEVGYGDTPPTKPPHQPPTKPPTTKPPTKPPTTKPPTGHPSPTGKPPTTKPPTKPPVTAPPTTKPPTGHPSPTDKPPTGGPSTSHPPTDHPPTLPETGSDPEVLLAAGAAGLALIAGGSILYRRGRAASGR</sequence>
<keyword evidence="10" id="KW-0472">Membrane</keyword>
<evidence type="ECO:0000256" key="7">
    <source>
        <dbReference type="ARBA" id="ARBA00023088"/>
    </source>
</evidence>
<dbReference type="OrthoDB" id="3544424at2"/>
<evidence type="ECO:0000256" key="8">
    <source>
        <dbReference type="PROSITE-ProRule" id="PRU01232"/>
    </source>
</evidence>
<evidence type="ECO:0000256" key="10">
    <source>
        <dbReference type="SAM" id="Phobius"/>
    </source>
</evidence>
<evidence type="ECO:0000256" key="5">
    <source>
        <dbReference type="ARBA" id="ARBA00022889"/>
    </source>
</evidence>
<name>A0A100JPF6_STRSC</name>
<reference evidence="15" key="3">
    <citation type="submission" date="2016-02" db="EMBL/GenBank/DDBJ databases">
        <title>Draft genome of pathogenic Streptomyces sp. in Japan.</title>
        <authorList>
            <person name="Tomihama T."/>
            <person name="Ikenaga M."/>
            <person name="Sakai M."/>
            <person name="Okubo T."/>
            <person name="Ikeda S."/>
        </authorList>
    </citation>
    <scope>NUCLEOTIDE SEQUENCE [LARGE SCALE GENOMIC DNA]</scope>
    <source>
        <strain evidence="15">S58</strain>
    </source>
</reference>
<dbReference type="Pfam" id="PF03777">
    <property type="entry name" value="ChpA-C"/>
    <property type="match status" value="1"/>
</dbReference>
<dbReference type="Proteomes" id="UP000067448">
    <property type="component" value="Unassembled WGS sequence"/>
</dbReference>
<gene>
    <name evidence="14" type="ORF">SsS58_03663</name>
</gene>
<feature type="signal peptide" evidence="11">
    <location>
        <begin position="1"/>
        <end position="28"/>
    </location>
</feature>
<dbReference type="NCBIfam" id="TIGR01167">
    <property type="entry name" value="LPXTG_anchor"/>
    <property type="match status" value="1"/>
</dbReference>
<keyword evidence="2" id="KW-0134">Cell wall</keyword>
<feature type="region of interest" description="Disordered" evidence="9">
    <location>
        <begin position="150"/>
        <end position="312"/>
    </location>
</feature>
<feature type="transmembrane region" description="Helical" evidence="10">
    <location>
        <begin position="313"/>
        <end position="332"/>
    </location>
</feature>
<dbReference type="EMBL" id="BCMM01000016">
    <property type="protein sequence ID" value="GAQ63285.1"/>
    <property type="molecule type" value="Genomic_DNA"/>
</dbReference>
<reference evidence="14 15" key="2">
    <citation type="journal article" date="2016" name="Genome Announc.">
        <title>Draft Genome Sequences of Streptomyces scabiei S58, Streptomyces turgidiscabies T45, and Streptomyces acidiscabies a10, the Pathogens of Potato Common Scab, Isolated in Japan.</title>
        <authorList>
            <person name="Tomihama T."/>
            <person name="Nishi Y."/>
            <person name="Sakai M."/>
            <person name="Ikenaga M."/>
            <person name="Okubo T."/>
            <person name="Ikeda S."/>
        </authorList>
    </citation>
    <scope>NUCLEOTIDE SEQUENCE [LARGE SCALE GENOMIC DNA]</scope>
    <source>
        <strain evidence="14 15">S58</strain>
    </source>
</reference>
<dbReference type="PROSITE" id="PS50847">
    <property type="entry name" value="GRAM_POS_ANCHORING"/>
    <property type="match status" value="1"/>
</dbReference>
<evidence type="ECO:0000256" key="3">
    <source>
        <dbReference type="ARBA" id="ARBA00022525"/>
    </source>
</evidence>